<evidence type="ECO:0000256" key="5">
    <source>
        <dbReference type="ARBA" id="ARBA00038063"/>
    </source>
</evidence>
<sequence>MFIIAGLGNPDRQYEGTRHNVGFDVIDRLADKYNIAVDMKKHRALLGKGVIEGQKVILAKPQTYMNLSGESIRSLVDYYKIDGEHELLVIYDDINLEVGQLRIREKGSAGGHNGIKNIIAHLGTQVFPRIRVGVGEKPSRYDLADYVLGHFSKAEKALMDEGYDHAVDAAGMILSGRIKDAMSEYNRKRKEPRS</sequence>
<feature type="site" description="Discriminates between blocked and unblocked aminoacyl-tRNA" evidence="8">
    <location>
        <position position="9"/>
    </location>
</feature>
<comment type="catalytic activity">
    <reaction evidence="6 8 9">
        <text>an N-acyl-L-alpha-aminoacyl-tRNA + H2O = an N-acyl-L-amino acid + a tRNA + H(+)</text>
        <dbReference type="Rhea" id="RHEA:54448"/>
        <dbReference type="Rhea" id="RHEA-COMP:10123"/>
        <dbReference type="Rhea" id="RHEA-COMP:13883"/>
        <dbReference type="ChEBI" id="CHEBI:15377"/>
        <dbReference type="ChEBI" id="CHEBI:15378"/>
        <dbReference type="ChEBI" id="CHEBI:59874"/>
        <dbReference type="ChEBI" id="CHEBI:78442"/>
        <dbReference type="ChEBI" id="CHEBI:138191"/>
        <dbReference type="EC" id="3.1.1.29"/>
    </reaction>
</comment>
<gene>
    <name evidence="8 11" type="primary">pth</name>
    <name evidence="11" type="ORF">H9697_09700</name>
</gene>
<dbReference type="HAMAP" id="MF_00083">
    <property type="entry name" value="Pept_tRNA_hydro_bact"/>
    <property type="match status" value="1"/>
</dbReference>
<dbReference type="EMBL" id="DWVY01000049">
    <property type="protein sequence ID" value="HJC75200.1"/>
    <property type="molecule type" value="Genomic_DNA"/>
</dbReference>
<dbReference type="PROSITE" id="PS01195">
    <property type="entry name" value="PEPT_TRNA_HYDROL_1"/>
    <property type="match status" value="1"/>
</dbReference>
<feature type="active site" description="Proton acceptor" evidence="8">
    <location>
        <position position="19"/>
    </location>
</feature>
<proteinExistence type="inferred from homology"/>
<dbReference type="GO" id="GO:0004045">
    <property type="term" value="F:peptidyl-tRNA hydrolase activity"/>
    <property type="evidence" value="ECO:0007669"/>
    <property type="project" value="UniProtKB-UniRule"/>
</dbReference>
<comment type="function">
    <text evidence="8">Catalyzes the release of premature peptidyl moieties from peptidyl-tRNA molecules trapped in stalled 50S ribosomal subunits, and thus maintains levels of free tRNAs and 50S ribosomes.</text>
</comment>
<dbReference type="InterPro" id="IPR018171">
    <property type="entry name" value="Pept_tRNA_hydro_CS"/>
</dbReference>
<dbReference type="FunFam" id="3.40.50.1470:FF:000001">
    <property type="entry name" value="Peptidyl-tRNA hydrolase"/>
    <property type="match status" value="1"/>
</dbReference>
<evidence type="ECO:0000256" key="1">
    <source>
        <dbReference type="ARBA" id="ARBA00013260"/>
    </source>
</evidence>
<comment type="function">
    <text evidence="8">Hydrolyzes ribosome-free peptidyl-tRNAs (with 1 or more amino acids incorporated), which drop off the ribosome during protein synthesis, or as a result of ribosome stalling.</text>
</comment>
<comment type="subcellular location">
    <subcellularLocation>
        <location evidence="8">Cytoplasm</location>
    </subcellularLocation>
</comment>
<dbReference type="EC" id="3.1.1.29" evidence="1 8"/>
<dbReference type="InterPro" id="IPR036416">
    <property type="entry name" value="Pept_tRNA_hydro_sf"/>
</dbReference>
<accession>A0A9D2QC24</accession>
<dbReference type="GO" id="GO:0006515">
    <property type="term" value="P:protein quality control for misfolded or incompletely synthesized proteins"/>
    <property type="evidence" value="ECO:0007669"/>
    <property type="project" value="UniProtKB-UniRule"/>
</dbReference>
<comment type="caution">
    <text evidence="11">The sequence shown here is derived from an EMBL/GenBank/DDBJ whole genome shotgun (WGS) entry which is preliminary data.</text>
</comment>
<comment type="similarity">
    <text evidence="5 8 10">Belongs to the PTH family.</text>
</comment>
<feature type="site" description="Stabilizes the basic form of H active site to accept a proton" evidence="8">
    <location>
        <position position="92"/>
    </location>
</feature>
<evidence type="ECO:0000256" key="8">
    <source>
        <dbReference type="HAMAP-Rule" id="MF_00083"/>
    </source>
</evidence>
<evidence type="ECO:0000256" key="6">
    <source>
        <dbReference type="ARBA" id="ARBA00048707"/>
    </source>
</evidence>
<evidence type="ECO:0000256" key="9">
    <source>
        <dbReference type="RuleBase" id="RU000673"/>
    </source>
</evidence>
<organism evidence="11 12">
    <name type="scientific">Candidatus Mediterraneibacter faecavium</name>
    <dbReference type="NCBI Taxonomy" id="2838668"/>
    <lineage>
        <taxon>Bacteria</taxon>
        <taxon>Bacillati</taxon>
        <taxon>Bacillota</taxon>
        <taxon>Clostridia</taxon>
        <taxon>Lachnospirales</taxon>
        <taxon>Lachnospiraceae</taxon>
        <taxon>Mediterraneibacter</taxon>
    </lineage>
</organism>
<dbReference type="AlphaFoldDB" id="A0A9D2QC24"/>
<evidence type="ECO:0000313" key="12">
    <source>
        <dbReference type="Proteomes" id="UP000823902"/>
    </source>
</evidence>
<reference evidence="11" key="2">
    <citation type="submission" date="2021-04" db="EMBL/GenBank/DDBJ databases">
        <authorList>
            <person name="Gilroy R."/>
        </authorList>
    </citation>
    <scope>NUCLEOTIDE SEQUENCE</scope>
    <source>
        <strain evidence="11">CHK196-7946</strain>
    </source>
</reference>
<evidence type="ECO:0000256" key="10">
    <source>
        <dbReference type="RuleBase" id="RU004320"/>
    </source>
</evidence>
<dbReference type="GO" id="GO:0000049">
    <property type="term" value="F:tRNA binding"/>
    <property type="evidence" value="ECO:0007669"/>
    <property type="project" value="UniProtKB-UniRule"/>
</dbReference>
<dbReference type="Pfam" id="PF01195">
    <property type="entry name" value="Pept_tRNA_hydro"/>
    <property type="match status" value="1"/>
</dbReference>
<evidence type="ECO:0000256" key="2">
    <source>
        <dbReference type="ARBA" id="ARBA00022555"/>
    </source>
</evidence>
<feature type="binding site" evidence="8">
    <location>
        <position position="113"/>
    </location>
    <ligand>
        <name>tRNA</name>
        <dbReference type="ChEBI" id="CHEBI:17843"/>
    </ligand>
</feature>
<dbReference type="Gene3D" id="3.40.50.1470">
    <property type="entry name" value="Peptidyl-tRNA hydrolase"/>
    <property type="match status" value="1"/>
</dbReference>
<feature type="binding site" evidence="8">
    <location>
        <position position="66"/>
    </location>
    <ligand>
        <name>tRNA</name>
        <dbReference type="ChEBI" id="CHEBI:17843"/>
    </ligand>
</feature>
<dbReference type="InterPro" id="IPR001328">
    <property type="entry name" value="Pept_tRNA_hydro"/>
</dbReference>
<evidence type="ECO:0000256" key="3">
    <source>
        <dbReference type="ARBA" id="ARBA00022801"/>
    </source>
</evidence>
<dbReference type="PANTHER" id="PTHR17224">
    <property type="entry name" value="PEPTIDYL-TRNA HYDROLASE"/>
    <property type="match status" value="1"/>
</dbReference>
<name>A0A9D2QC24_9FIRM</name>
<keyword evidence="8" id="KW-0963">Cytoplasm</keyword>
<dbReference type="Proteomes" id="UP000823902">
    <property type="component" value="Unassembled WGS sequence"/>
</dbReference>
<dbReference type="GO" id="GO:0072344">
    <property type="term" value="P:rescue of stalled ribosome"/>
    <property type="evidence" value="ECO:0007669"/>
    <property type="project" value="UniProtKB-UniRule"/>
</dbReference>
<keyword evidence="4 8" id="KW-0694">RNA-binding</keyword>
<protein>
    <recommendedName>
        <fullName evidence="7 8">Peptidyl-tRNA hydrolase</fullName>
        <shortName evidence="8">Pth</shortName>
        <ecNumber evidence="1 8">3.1.1.29</ecNumber>
    </recommendedName>
</protein>
<keyword evidence="2 8" id="KW-0820">tRNA-binding</keyword>
<dbReference type="NCBIfam" id="TIGR00447">
    <property type="entry name" value="pth"/>
    <property type="match status" value="1"/>
</dbReference>
<evidence type="ECO:0000256" key="7">
    <source>
        <dbReference type="ARBA" id="ARBA00050038"/>
    </source>
</evidence>
<dbReference type="GO" id="GO:0005737">
    <property type="term" value="C:cytoplasm"/>
    <property type="evidence" value="ECO:0007669"/>
    <property type="project" value="UniProtKB-SubCell"/>
</dbReference>
<comment type="subunit">
    <text evidence="8">Monomer.</text>
</comment>
<dbReference type="PROSITE" id="PS01196">
    <property type="entry name" value="PEPT_TRNA_HYDROL_2"/>
    <property type="match status" value="1"/>
</dbReference>
<reference evidence="11" key="1">
    <citation type="journal article" date="2021" name="PeerJ">
        <title>Extensive microbial diversity within the chicken gut microbiome revealed by metagenomics and culture.</title>
        <authorList>
            <person name="Gilroy R."/>
            <person name="Ravi A."/>
            <person name="Getino M."/>
            <person name="Pursley I."/>
            <person name="Horton D.L."/>
            <person name="Alikhan N.F."/>
            <person name="Baker D."/>
            <person name="Gharbi K."/>
            <person name="Hall N."/>
            <person name="Watson M."/>
            <person name="Adriaenssens E.M."/>
            <person name="Foster-Nyarko E."/>
            <person name="Jarju S."/>
            <person name="Secka A."/>
            <person name="Antonio M."/>
            <person name="Oren A."/>
            <person name="Chaudhuri R.R."/>
            <person name="La Ragione R."/>
            <person name="Hildebrand F."/>
            <person name="Pallen M.J."/>
        </authorList>
    </citation>
    <scope>NUCLEOTIDE SEQUENCE</scope>
    <source>
        <strain evidence="11">CHK196-7946</strain>
    </source>
</reference>
<dbReference type="PANTHER" id="PTHR17224:SF1">
    <property type="entry name" value="PEPTIDYL-TRNA HYDROLASE"/>
    <property type="match status" value="1"/>
</dbReference>
<keyword evidence="3 8" id="KW-0378">Hydrolase</keyword>
<evidence type="ECO:0000313" key="11">
    <source>
        <dbReference type="EMBL" id="HJC75200.1"/>
    </source>
</evidence>
<dbReference type="CDD" id="cd00462">
    <property type="entry name" value="PTH"/>
    <property type="match status" value="1"/>
</dbReference>
<feature type="binding site" evidence="8">
    <location>
        <position position="64"/>
    </location>
    <ligand>
        <name>tRNA</name>
        <dbReference type="ChEBI" id="CHEBI:17843"/>
    </ligand>
</feature>
<dbReference type="SUPFAM" id="SSF53178">
    <property type="entry name" value="Peptidyl-tRNA hydrolase-like"/>
    <property type="match status" value="1"/>
</dbReference>
<evidence type="ECO:0000256" key="4">
    <source>
        <dbReference type="ARBA" id="ARBA00022884"/>
    </source>
</evidence>
<feature type="binding site" evidence="8">
    <location>
        <position position="14"/>
    </location>
    <ligand>
        <name>tRNA</name>
        <dbReference type="ChEBI" id="CHEBI:17843"/>
    </ligand>
</feature>